<protein>
    <recommendedName>
        <fullName evidence="3">ThuA-like domain-containing protein</fullName>
    </recommendedName>
</protein>
<dbReference type="AlphaFoldDB" id="A0A8E6EVC8"/>
<evidence type="ECO:0008006" key="3">
    <source>
        <dbReference type="Google" id="ProtNLM"/>
    </source>
</evidence>
<accession>A0A8E6EVC8</accession>
<evidence type="ECO:0000313" key="2">
    <source>
        <dbReference type="Proteomes" id="UP000676194"/>
    </source>
</evidence>
<name>A0A8E6EVC8_9BACT</name>
<dbReference type="RefSeq" id="WP_213500160.1">
    <property type="nucleotide sequence ID" value="NZ_CP074694.1"/>
</dbReference>
<gene>
    <name evidence="1" type="ORF">KIH39_13030</name>
</gene>
<dbReference type="Gene3D" id="3.40.50.880">
    <property type="match status" value="1"/>
</dbReference>
<organism evidence="1 2">
    <name type="scientific">Telmatocola sphagniphila</name>
    <dbReference type="NCBI Taxonomy" id="1123043"/>
    <lineage>
        <taxon>Bacteria</taxon>
        <taxon>Pseudomonadati</taxon>
        <taxon>Planctomycetota</taxon>
        <taxon>Planctomycetia</taxon>
        <taxon>Gemmatales</taxon>
        <taxon>Gemmataceae</taxon>
    </lineage>
</organism>
<keyword evidence="2" id="KW-1185">Reference proteome</keyword>
<reference evidence="1" key="1">
    <citation type="submission" date="2021-05" db="EMBL/GenBank/DDBJ databases">
        <title>Complete genome sequence of the cellulolytic planctomycete Telmatocola sphagniphila SP2T and characterization of the first cellulase from planctomycetes.</title>
        <authorList>
            <person name="Rakitin A.L."/>
            <person name="Beletsky A.V."/>
            <person name="Naumoff D.G."/>
            <person name="Kulichevskaya I.S."/>
            <person name="Mardanov A.V."/>
            <person name="Ravin N.V."/>
            <person name="Dedysh S.N."/>
        </authorList>
    </citation>
    <scope>NUCLEOTIDE SEQUENCE</scope>
    <source>
        <strain evidence="1">SP2T</strain>
    </source>
</reference>
<evidence type="ECO:0000313" key="1">
    <source>
        <dbReference type="EMBL" id="QVL34789.1"/>
    </source>
</evidence>
<dbReference type="SUPFAM" id="SSF52317">
    <property type="entry name" value="Class I glutamine amidotransferase-like"/>
    <property type="match status" value="1"/>
</dbReference>
<dbReference type="InterPro" id="IPR029062">
    <property type="entry name" value="Class_I_gatase-like"/>
</dbReference>
<sequence length="341" mass="37736">MRMIFQLLLLTGLFGGVVQADDRVVYPAKDGPGKGKHLVFLAGDEEYRSEEGLPMLAKILSQRHGFKCTVVFAVDDKGFIDPNKSASISAPDALDTADGIIMGLRFRRYPDSAMKHFEDAYLRGIPIIGLRTSTHAFAGLKGTYASYNNFGRNVLGENWVNHWGDNHRYATKGIIEESAKGEKILNGVEHVFGDSGTYETHPQPDSKILLRGQVVNGLKPSDPPATHKRKATTGEQPVNEPMMAIAWTRIPQNPAGKENKVFCTTMGAATDLENEDLRRLVVNAVYWGHNLEIPAKADVNYVDPYKPKTYAFNGFRRGIKPEDHALGKELKEGQGTDPKQK</sequence>
<dbReference type="EMBL" id="CP074694">
    <property type="protein sequence ID" value="QVL34789.1"/>
    <property type="molecule type" value="Genomic_DNA"/>
</dbReference>
<proteinExistence type="predicted"/>
<dbReference type="KEGG" id="tsph:KIH39_13030"/>
<dbReference type="Proteomes" id="UP000676194">
    <property type="component" value="Chromosome"/>
</dbReference>